<keyword evidence="1" id="KW-0472">Membrane</keyword>
<dbReference type="AlphaFoldDB" id="A0A4Z2EEP2"/>
<evidence type="ECO:0000256" key="1">
    <source>
        <dbReference type="SAM" id="Phobius"/>
    </source>
</evidence>
<proteinExistence type="predicted"/>
<keyword evidence="3" id="KW-1185">Reference proteome</keyword>
<accession>A0A4Z2EEP2</accession>
<sequence>MLKLGLMGCALFLSFSFLLYYYFWGAVAWQYFPRNCILFIDLVFWYFLRIRVLTPEAPTPPFDVRPGQCPPLVAGSFRSE</sequence>
<name>A0A4Z2EEP2_9TELE</name>
<evidence type="ECO:0000313" key="2">
    <source>
        <dbReference type="EMBL" id="TNN26964.1"/>
    </source>
</evidence>
<dbReference type="Proteomes" id="UP000314294">
    <property type="component" value="Unassembled WGS sequence"/>
</dbReference>
<protein>
    <submittedName>
        <fullName evidence="2">Uncharacterized protein</fullName>
    </submittedName>
</protein>
<feature type="transmembrane region" description="Helical" evidence="1">
    <location>
        <begin position="5"/>
        <end position="23"/>
    </location>
</feature>
<keyword evidence="1" id="KW-0812">Transmembrane</keyword>
<gene>
    <name evidence="2" type="ORF">EYF80_062894</name>
</gene>
<keyword evidence="1" id="KW-1133">Transmembrane helix</keyword>
<dbReference type="EMBL" id="SRLO01009169">
    <property type="protein sequence ID" value="TNN26964.1"/>
    <property type="molecule type" value="Genomic_DNA"/>
</dbReference>
<organism evidence="2 3">
    <name type="scientific">Liparis tanakae</name>
    <name type="common">Tanaka's snailfish</name>
    <dbReference type="NCBI Taxonomy" id="230148"/>
    <lineage>
        <taxon>Eukaryota</taxon>
        <taxon>Metazoa</taxon>
        <taxon>Chordata</taxon>
        <taxon>Craniata</taxon>
        <taxon>Vertebrata</taxon>
        <taxon>Euteleostomi</taxon>
        <taxon>Actinopterygii</taxon>
        <taxon>Neopterygii</taxon>
        <taxon>Teleostei</taxon>
        <taxon>Neoteleostei</taxon>
        <taxon>Acanthomorphata</taxon>
        <taxon>Eupercaria</taxon>
        <taxon>Perciformes</taxon>
        <taxon>Cottioidei</taxon>
        <taxon>Cottales</taxon>
        <taxon>Liparidae</taxon>
        <taxon>Liparis</taxon>
    </lineage>
</organism>
<evidence type="ECO:0000313" key="3">
    <source>
        <dbReference type="Proteomes" id="UP000314294"/>
    </source>
</evidence>
<comment type="caution">
    <text evidence="2">The sequence shown here is derived from an EMBL/GenBank/DDBJ whole genome shotgun (WGS) entry which is preliminary data.</text>
</comment>
<feature type="transmembrane region" description="Helical" evidence="1">
    <location>
        <begin position="29"/>
        <end position="48"/>
    </location>
</feature>
<reference evidence="2 3" key="1">
    <citation type="submission" date="2019-03" db="EMBL/GenBank/DDBJ databases">
        <title>First draft genome of Liparis tanakae, snailfish: a comprehensive survey of snailfish specific genes.</title>
        <authorList>
            <person name="Kim W."/>
            <person name="Song I."/>
            <person name="Jeong J.-H."/>
            <person name="Kim D."/>
            <person name="Kim S."/>
            <person name="Ryu S."/>
            <person name="Song J.Y."/>
            <person name="Lee S.K."/>
        </authorList>
    </citation>
    <scope>NUCLEOTIDE SEQUENCE [LARGE SCALE GENOMIC DNA]</scope>
    <source>
        <tissue evidence="2">Muscle</tissue>
    </source>
</reference>